<dbReference type="AlphaFoldDB" id="A0A239HIC4"/>
<dbReference type="RefSeq" id="WP_089356072.1">
    <property type="nucleotide sequence ID" value="NZ_FZPD01000002.1"/>
</dbReference>
<dbReference type="InterPro" id="IPR052892">
    <property type="entry name" value="NA-targeting_endonuclease"/>
</dbReference>
<keyword evidence="2" id="KW-0255">Endonuclease</keyword>
<gene>
    <name evidence="2" type="ORF">SAMN05421640_1330</name>
</gene>
<dbReference type="Pfam" id="PF14279">
    <property type="entry name" value="HNH_5"/>
    <property type="match status" value="1"/>
</dbReference>
<proteinExistence type="predicted"/>
<keyword evidence="2" id="KW-0540">Nuclease</keyword>
<dbReference type="OrthoDB" id="9802901at2"/>
<evidence type="ECO:0000313" key="3">
    <source>
        <dbReference type="Proteomes" id="UP000198393"/>
    </source>
</evidence>
<keyword evidence="2" id="KW-0378">Hydrolase</keyword>
<protein>
    <submittedName>
        <fullName evidence="2">5-methylcytosine-specific restriction endonuclease McrA</fullName>
    </submittedName>
</protein>
<dbReference type="PANTHER" id="PTHR33877">
    <property type="entry name" value="SLL1193 PROTEIN"/>
    <property type="match status" value="1"/>
</dbReference>
<evidence type="ECO:0000313" key="2">
    <source>
        <dbReference type="EMBL" id="SNS81070.1"/>
    </source>
</evidence>
<name>A0A239HIC4_EKHLU</name>
<sequence>MMNTVLILNQDYTPLTVCSVQRAFMLMFLKKADLITQIKEKELRSVTQSFPFPSVIKIKYYVSIPYKGVVMSRHNIFKRDGGKCQYCGTSSDLTIDHVVPRSRGGKSTWTNLVTACKKCNSKKSDYTLEKVGMKLTKAPIKPNYLTFLRMNNGAFRDDWAPYLNPKKVSA</sequence>
<dbReference type="InterPro" id="IPR029471">
    <property type="entry name" value="HNH_5"/>
</dbReference>
<feature type="domain" description="HNH nuclease" evidence="1">
    <location>
        <begin position="71"/>
        <end position="121"/>
    </location>
</feature>
<organism evidence="2 3">
    <name type="scientific">Ekhidna lutea</name>
    <dbReference type="NCBI Taxonomy" id="447679"/>
    <lineage>
        <taxon>Bacteria</taxon>
        <taxon>Pseudomonadati</taxon>
        <taxon>Bacteroidota</taxon>
        <taxon>Cytophagia</taxon>
        <taxon>Cytophagales</taxon>
        <taxon>Reichenbachiellaceae</taxon>
        <taxon>Ekhidna</taxon>
    </lineage>
</organism>
<dbReference type="Gene3D" id="1.10.30.50">
    <property type="match status" value="1"/>
</dbReference>
<reference evidence="2 3" key="1">
    <citation type="submission" date="2017-06" db="EMBL/GenBank/DDBJ databases">
        <authorList>
            <person name="Kim H.J."/>
            <person name="Triplett B.A."/>
        </authorList>
    </citation>
    <scope>NUCLEOTIDE SEQUENCE [LARGE SCALE GENOMIC DNA]</scope>
    <source>
        <strain evidence="2 3">DSM 19307</strain>
    </source>
</reference>
<dbReference type="PANTHER" id="PTHR33877:SF2">
    <property type="entry name" value="OS07G0170200 PROTEIN"/>
    <property type="match status" value="1"/>
</dbReference>
<dbReference type="CDD" id="cd00085">
    <property type="entry name" value="HNHc"/>
    <property type="match status" value="1"/>
</dbReference>
<dbReference type="EMBL" id="FZPD01000002">
    <property type="protein sequence ID" value="SNS81070.1"/>
    <property type="molecule type" value="Genomic_DNA"/>
</dbReference>
<accession>A0A239HIC4</accession>
<dbReference type="SMART" id="SM00507">
    <property type="entry name" value="HNHc"/>
    <property type="match status" value="1"/>
</dbReference>
<keyword evidence="3" id="KW-1185">Reference proteome</keyword>
<dbReference type="Proteomes" id="UP000198393">
    <property type="component" value="Unassembled WGS sequence"/>
</dbReference>
<dbReference type="GO" id="GO:0004519">
    <property type="term" value="F:endonuclease activity"/>
    <property type="evidence" value="ECO:0007669"/>
    <property type="project" value="UniProtKB-KW"/>
</dbReference>
<dbReference type="InterPro" id="IPR003615">
    <property type="entry name" value="HNH_nuc"/>
</dbReference>
<evidence type="ECO:0000259" key="1">
    <source>
        <dbReference type="SMART" id="SM00507"/>
    </source>
</evidence>